<dbReference type="GO" id="GO:0005737">
    <property type="term" value="C:cytoplasm"/>
    <property type="evidence" value="ECO:0007669"/>
    <property type="project" value="TreeGrafter"/>
</dbReference>
<dbReference type="PANTHER" id="PTHR11977:SF133">
    <property type="entry name" value="DUF4045 DOMAIN-CONTAINING PROTEIN"/>
    <property type="match status" value="1"/>
</dbReference>
<reference evidence="1 2" key="1">
    <citation type="submission" date="2019-02" db="EMBL/GenBank/DDBJ databases">
        <title>Genome sequencing of the rare red list fungi Phlebia centrifuga.</title>
        <authorList>
            <person name="Buettner E."/>
            <person name="Kellner H."/>
        </authorList>
    </citation>
    <scope>NUCLEOTIDE SEQUENCE [LARGE SCALE GENOMIC DNA]</scope>
    <source>
        <strain evidence="1 2">DSM 108282</strain>
    </source>
</reference>
<dbReference type="GO" id="GO:0015629">
    <property type="term" value="C:actin cytoskeleton"/>
    <property type="evidence" value="ECO:0007669"/>
    <property type="project" value="TreeGrafter"/>
</dbReference>
<dbReference type="PANTHER" id="PTHR11977">
    <property type="entry name" value="VILLIN"/>
    <property type="match status" value="1"/>
</dbReference>
<dbReference type="GO" id="GO:0051016">
    <property type="term" value="P:barbed-end actin filament capping"/>
    <property type="evidence" value="ECO:0007669"/>
    <property type="project" value="TreeGrafter"/>
</dbReference>
<dbReference type="SMART" id="SM00262">
    <property type="entry name" value="GEL"/>
    <property type="match status" value="1"/>
</dbReference>
<dbReference type="SUPFAM" id="SSF55753">
    <property type="entry name" value="Actin depolymerizing proteins"/>
    <property type="match status" value="1"/>
</dbReference>
<organism evidence="1 2">
    <name type="scientific">Hermanssonia centrifuga</name>
    <dbReference type="NCBI Taxonomy" id="98765"/>
    <lineage>
        <taxon>Eukaryota</taxon>
        <taxon>Fungi</taxon>
        <taxon>Dikarya</taxon>
        <taxon>Basidiomycota</taxon>
        <taxon>Agaricomycotina</taxon>
        <taxon>Agaricomycetes</taxon>
        <taxon>Polyporales</taxon>
        <taxon>Meruliaceae</taxon>
        <taxon>Hermanssonia</taxon>
    </lineage>
</organism>
<dbReference type="GO" id="GO:0008154">
    <property type="term" value="P:actin polymerization or depolymerization"/>
    <property type="evidence" value="ECO:0007669"/>
    <property type="project" value="TreeGrafter"/>
</dbReference>
<dbReference type="InterPro" id="IPR007122">
    <property type="entry name" value="Villin/Gelsolin"/>
</dbReference>
<dbReference type="Proteomes" id="UP000309038">
    <property type="component" value="Unassembled WGS sequence"/>
</dbReference>
<proteinExistence type="predicted"/>
<dbReference type="GO" id="GO:0005546">
    <property type="term" value="F:phosphatidylinositol-4,5-bisphosphate binding"/>
    <property type="evidence" value="ECO:0007669"/>
    <property type="project" value="TreeGrafter"/>
</dbReference>
<evidence type="ECO:0000313" key="1">
    <source>
        <dbReference type="EMBL" id="THG99521.1"/>
    </source>
</evidence>
<sequence length="426" mass="47341">MVASASILVNAPSEVELQPEVDSRVIHFEHDDQPLPVVDVQPLINAAQLVYTPDSDVNTVSVDVMAIVGTTASAITIDPNIFYDSELLAIIHRSKAKSSGLVATKVWAWQGIKSKLGESEERKLQELARRYNTSLIVTKQFGEPSELVYTLGGQLAIRQGIRAHWSSENTAMHLVRAFGGVTYIDELDLSIKNLCSGFSYCISLLQTFYVWHGRGATDVERHAALKYAQSLAPSASDIIELVEGESDEDEMFWLILGEGEYAKADYWRWKATSDHWQARIWMVNGDQADSVLLPLASISNAVSPHSHIFILDCVWEYFVLVGSEARGKRKDIRIALNVASETATKIASSRPYSPTVHVLILPSQLPADLRLAFRDFDETQLNQGLTPDHLNLLPVSLAKDHLQQTLWQRDLLTDSTILPLGLDVPQ</sequence>
<evidence type="ECO:0000313" key="2">
    <source>
        <dbReference type="Proteomes" id="UP000309038"/>
    </source>
</evidence>
<gene>
    <name evidence="1" type="ORF">EW026_g2852</name>
</gene>
<keyword evidence="2" id="KW-1185">Reference proteome</keyword>
<dbReference type="EMBL" id="SGPJ01000077">
    <property type="protein sequence ID" value="THG99521.1"/>
    <property type="molecule type" value="Genomic_DNA"/>
</dbReference>
<dbReference type="AlphaFoldDB" id="A0A4S4KLZ7"/>
<dbReference type="Gene3D" id="3.40.20.10">
    <property type="entry name" value="Severin"/>
    <property type="match status" value="1"/>
</dbReference>
<dbReference type="GO" id="GO:0051015">
    <property type="term" value="F:actin filament binding"/>
    <property type="evidence" value="ECO:0007669"/>
    <property type="project" value="InterPro"/>
</dbReference>
<accession>A0A4S4KLZ7</accession>
<comment type="caution">
    <text evidence="1">The sequence shown here is derived from an EMBL/GenBank/DDBJ whole genome shotgun (WGS) entry which is preliminary data.</text>
</comment>
<protein>
    <submittedName>
        <fullName evidence="1">Uncharacterized protein</fullName>
    </submittedName>
</protein>
<dbReference type="GO" id="GO:0051014">
    <property type="term" value="P:actin filament severing"/>
    <property type="evidence" value="ECO:0007669"/>
    <property type="project" value="TreeGrafter"/>
</dbReference>
<name>A0A4S4KLZ7_9APHY</name>
<dbReference type="InterPro" id="IPR029006">
    <property type="entry name" value="ADF-H/Gelsolin-like_dom_sf"/>
</dbReference>